<organism evidence="4 5">
    <name type="scientific">Cladobotryum mycophilum</name>
    <dbReference type="NCBI Taxonomy" id="491253"/>
    <lineage>
        <taxon>Eukaryota</taxon>
        <taxon>Fungi</taxon>
        <taxon>Dikarya</taxon>
        <taxon>Ascomycota</taxon>
        <taxon>Pezizomycotina</taxon>
        <taxon>Sordariomycetes</taxon>
        <taxon>Hypocreomycetidae</taxon>
        <taxon>Hypocreales</taxon>
        <taxon>Hypocreaceae</taxon>
        <taxon>Cladobotryum</taxon>
    </lineage>
</organism>
<dbReference type="Proteomes" id="UP001338125">
    <property type="component" value="Unassembled WGS sequence"/>
</dbReference>
<keyword evidence="5" id="KW-1185">Reference proteome</keyword>
<accession>A0ABR0STR2</accession>
<evidence type="ECO:0000256" key="1">
    <source>
        <dbReference type="ARBA" id="ARBA00022630"/>
    </source>
</evidence>
<evidence type="ECO:0000313" key="4">
    <source>
        <dbReference type="EMBL" id="KAK5995115.1"/>
    </source>
</evidence>
<dbReference type="PANTHER" id="PTHR47429">
    <property type="entry name" value="PROTEIN TWIN LOV 1"/>
    <property type="match status" value="1"/>
</dbReference>
<name>A0ABR0STR2_9HYPO</name>
<evidence type="ECO:0000313" key="5">
    <source>
        <dbReference type="Proteomes" id="UP001338125"/>
    </source>
</evidence>
<gene>
    <name evidence="4" type="ORF">PT974_03509</name>
</gene>
<dbReference type="PANTHER" id="PTHR47429:SF7">
    <property type="entry name" value="GATA-FACTOR"/>
    <property type="match status" value="1"/>
</dbReference>
<reference evidence="4 5" key="1">
    <citation type="submission" date="2024-01" db="EMBL/GenBank/DDBJ databases">
        <title>Complete genome of Cladobotryum mycophilum ATHUM6906.</title>
        <authorList>
            <person name="Christinaki A.C."/>
            <person name="Myridakis A.I."/>
            <person name="Kouvelis V.N."/>
        </authorList>
    </citation>
    <scope>NUCLEOTIDE SEQUENCE [LARGE SCALE GENOMIC DNA]</scope>
    <source>
        <strain evidence="4 5">ATHUM6906</strain>
    </source>
</reference>
<dbReference type="EMBL" id="JAVFKD010000004">
    <property type="protein sequence ID" value="KAK5995115.1"/>
    <property type="molecule type" value="Genomic_DNA"/>
</dbReference>
<keyword evidence="3" id="KW-0157">Chromophore</keyword>
<evidence type="ECO:0000256" key="2">
    <source>
        <dbReference type="ARBA" id="ARBA00022643"/>
    </source>
</evidence>
<comment type="caution">
    <text evidence="4">The sequence shown here is derived from an EMBL/GenBank/DDBJ whole genome shotgun (WGS) entry which is preliminary data.</text>
</comment>
<protein>
    <submittedName>
        <fullName evidence="4">White collar 1-like protein</fullName>
    </submittedName>
</protein>
<keyword evidence="1" id="KW-0285">Flavoprotein</keyword>
<proteinExistence type="predicted"/>
<evidence type="ECO:0000256" key="3">
    <source>
        <dbReference type="ARBA" id="ARBA00022991"/>
    </source>
</evidence>
<dbReference type="Gene3D" id="3.30.450.20">
    <property type="entry name" value="PAS domain"/>
    <property type="match status" value="2"/>
</dbReference>
<keyword evidence="2" id="KW-0288">FMN</keyword>
<sequence length="150" mass="16536">MVSPSQMSINSWELRALQYGFPAQPATNPDSEDASTVAWRQLQDPIIYPGIYSATGYDVMSILLRVMSRPNPKIELGAVDCSVAIVLCDLSLPDSPIVYASDSFCEEEIQCPVTNFKKSGQRFTNHLSIIPLEKEASGHHFAVGFQVQVD</sequence>